<accession>A0A9I9EH86</accession>
<dbReference type="AlphaFoldDB" id="A0A9I9EH86"/>
<reference evidence="1" key="1">
    <citation type="submission" date="2023-03" db="UniProtKB">
        <authorList>
            <consortium name="EnsemblPlants"/>
        </authorList>
    </citation>
    <scope>IDENTIFICATION</scope>
</reference>
<organism evidence="1">
    <name type="scientific">Cucumis melo</name>
    <name type="common">Muskmelon</name>
    <dbReference type="NCBI Taxonomy" id="3656"/>
    <lineage>
        <taxon>Eukaryota</taxon>
        <taxon>Viridiplantae</taxon>
        <taxon>Streptophyta</taxon>
        <taxon>Embryophyta</taxon>
        <taxon>Tracheophyta</taxon>
        <taxon>Spermatophyta</taxon>
        <taxon>Magnoliopsida</taxon>
        <taxon>eudicotyledons</taxon>
        <taxon>Gunneridae</taxon>
        <taxon>Pentapetalae</taxon>
        <taxon>rosids</taxon>
        <taxon>fabids</taxon>
        <taxon>Cucurbitales</taxon>
        <taxon>Cucurbitaceae</taxon>
        <taxon>Benincaseae</taxon>
        <taxon>Cucumis</taxon>
    </lineage>
</organism>
<dbReference type="Gramene" id="MELO3C033800.2.1">
    <property type="protein sequence ID" value="MELO3C033800.2.1"/>
    <property type="gene ID" value="MELO3C033800.2"/>
</dbReference>
<proteinExistence type="predicted"/>
<name>A0A9I9EH86_CUCME</name>
<dbReference type="EnsemblPlants" id="MELO3C033800.2.1">
    <property type="protein sequence ID" value="MELO3C033800.2.1"/>
    <property type="gene ID" value="MELO3C033800.2"/>
</dbReference>
<protein>
    <submittedName>
        <fullName evidence="1">Uncharacterized protein</fullName>
    </submittedName>
</protein>
<evidence type="ECO:0000313" key="1">
    <source>
        <dbReference type="EnsemblPlants" id="MELO3C033800.2.1"/>
    </source>
</evidence>
<sequence length="79" mass="9306">MTVPNRFRDTRPGLSINMVQKEVKLDDIMFTQEDTFNLCNKKQYKLSVQDTSKKTLVRGKFRERTKGRLCHTVIAFQKP</sequence>